<proteinExistence type="inferred from homology"/>
<dbReference type="FunFam" id="3.60.21.10:FF:000015">
    <property type="entry name" value="Vacuolar protein sorting-associated protein 29"/>
    <property type="match status" value="1"/>
</dbReference>
<dbReference type="GO" id="GO:0015031">
    <property type="term" value="P:protein transport"/>
    <property type="evidence" value="ECO:0007669"/>
    <property type="project" value="UniProtKB-KW"/>
</dbReference>
<dbReference type="GO" id="GO:0042147">
    <property type="term" value="P:retrograde transport, endosome to Golgi"/>
    <property type="evidence" value="ECO:0007669"/>
    <property type="project" value="InterPro"/>
</dbReference>
<organism evidence="7 8">
    <name type="scientific">Leptomonas seymouri</name>
    <dbReference type="NCBI Taxonomy" id="5684"/>
    <lineage>
        <taxon>Eukaryota</taxon>
        <taxon>Discoba</taxon>
        <taxon>Euglenozoa</taxon>
        <taxon>Kinetoplastea</taxon>
        <taxon>Metakinetoplastina</taxon>
        <taxon>Trypanosomatida</taxon>
        <taxon>Trypanosomatidae</taxon>
        <taxon>Leishmaniinae</taxon>
        <taxon>Leptomonas</taxon>
    </lineage>
</organism>
<dbReference type="Proteomes" id="UP000038009">
    <property type="component" value="Unassembled WGS sequence"/>
</dbReference>
<dbReference type="InterPro" id="IPR000979">
    <property type="entry name" value="Phosphodiesterase_MJ0936/Vps29"/>
</dbReference>
<dbReference type="Pfam" id="PF12850">
    <property type="entry name" value="Metallophos_2"/>
    <property type="match status" value="1"/>
</dbReference>
<feature type="domain" description="Calcineurin-like phosphoesterase" evidence="6">
    <location>
        <begin position="4"/>
        <end position="161"/>
    </location>
</feature>
<dbReference type="SUPFAM" id="SSF56300">
    <property type="entry name" value="Metallo-dependent phosphatases"/>
    <property type="match status" value="1"/>
</dbReference>
<evidence type="ECO:0000256" key="1">
    <source>
        <dbReference type="ARBA" id="ARBA00005945"/>
    </source>
</evidence>
<dbReference type="PANTHER" id="PTHR11124">
    <property type="entry name" value="VACUOLAR SORTING PROTEIN VPS29"/>
    <property type="match status" value="1"/>
</dbReference>
<sequence length="208" mass="23017">MVLVLVVGDTWIPQRASGVPEVFRKMFTPGRIHKVLITGGVGCKEMYDYLRTIAAEVHCTASEVDRQWTDRFPERVVLTVEGLKIGLIHGHQVVPLGDKDSLAAVQREMDVDVLVSGGTFHSKYFEFDSNLFVNPGSLSGADDVTETDIPPSFMLLDIQDKSVVTFIYQYQPENTGDEAAQTDNGAGGTPPGLKIKKKEWVKEYQKVS</sequence>
<dbReference type="EMBL" id="LJSK01000001">
    <property type="protein sequence ID" value="KPI90860.1"/>
    <property type="molecule type" value="Genomic_DNA"/>
</dbReference>
<name>A0A0N1IAX5_LEPSE</name>
<dbReference type="GO" id="GO:0030904">
    <property type="term" value="C:retromer complex"/>
    <property type="evidence" value="ECO:0007669"/>
    <property type="project" value="InterPro"/>
</dbReference>
<keyword evidence="4" id="KW-0653">Protein transport</keyword>
<dbReference type="Gene3D" id="3.60.21.10">
    <property type="match status" value="1"/>
</dbReference>
<dbReference type="NCBIfam" id="TIGR00040">
    <property type="entry name" value="yfcE"/>
    <property type="match status" value="1"/>
</dbReference>
<evidence type="ECO:0000256" key="3">
    <source>
        <dbReference type="ARBA" id="ARBA00022448"/>
    </source>
</evidence>
<dbReference type="InterPro" id="IPR028661">
    <property type="entry name" value="Vps29"/>
</dbReference>
<protein>
    <recommendedName>
        <fullName evidence="2 5">Vacuolar protein sorting-associated protein 29</fullName>
    </recommendedName>
</protein>
<evidence type="ECO:0000259" key="6">
    <source>
        <dbReference type="Pfam" id="PF12850"/>
    </source>
</evidence>
<accession>A0A0N1IAX5</accession>
<comment type="similarity">
    <text evidence="1 5">Belongs to the VPS29 family.</text>
</comment>
<dbReference type="CDD" id="cd07394">
    <property type="entry name" value="MPP_Vps29"/>
    <property type="match status" value="1"/>
</dbReference>
<evidence type="ECO:0000256" key="5">
    <source>
        <dbReference type="RuleBase" id="RU362040"/>
    </source>
</evidence>
<reference evidence="7 8" key="1">
    <citation type="journal article" date="2015" name="PLoS Pathog.">
        <title>Leptomonas seymouri: Adaptations to the Dixenous Life Cycle Analyzed by Genome Sequencing, Transcriptome Profiling and Co-infection with Leishmania donovani.</title>
        <authorList>
            <person name="Kraeva N."/>
            <person name="Butenko A."/>
            <person name="Hlavacova J."/>
            <person name="Kostygov A."/>
            <person name="Myskova J."/>
            <person name="Grybchuk D."/>
            <person name="Lestinova T."/>
            <person name="Votypka J."/>
            <person name="Volf P."/>
            <person name="Opperdoes F."/>
            <person name="Flegontov P."/>
            <person name="Lukes J."/>
            <person name="Yurchenko V."/>
        </authorList>
    </citation>
    <scope>NUCLEOTIDE SEQUENCE [LARGE SCALE GENOMIC DNA]</scope>
    <source>
        <strain evidence="7 8">ATCC 30220</strain>
    </source>
</reference>
<evidence type="ECO:0000313" key="7">
    <source>
        <dbReference type="EMBL" id="KPI90860.1"/>
    </source>
</evidence>
<comment type="caution">
    <text evidence="7">The sequence shown here is derived from an EMBL/GenBank/DDBJ whole genome shotgun (WGS) entry which is preliminary data.</text>
</comment>
<gene>
    <name evidence="7" type="ORF">ABL78_0093</name>
</gene>
<dbReference type="AlphaFoldDB" id="A0A0N1IAX5"/>
<evidence type="ECO:0000313" key="8">
    <source>
        <dbReference type="Proteomes" id="UP000038009"/>
    </source>
</evidence>
<dbReference type="OrthoDB" id="10258130at2759"/>
<keyword evidence="3" id="KW-0813">Transport</keyword>
<evidence type="ECO:0000256" key="2">
    <source>
        <dbReference type="ARBA" id="ARBA00017767"/>
    </source>
</evidence>
<evidence type="ECO:0000256" key="4">
    <source>
        <dbReference type="ARBA" id="ARBA00022927"/>
    </source>
</evidence>
<dbReference type="VEuPathDB" id="TriTrypDB:Lsey_0001_0930"/>
<dbReference type="InterPro" id="IPR024654">
    <property type="entry name" value="Calcineurin-like_PHP_lpxH"/>
</dbReference>
<dbReference type="InterPro" id="IPR029052">
    <property type="entry name" value="Metallo-depent_PP-like"/>
</dbReference>
<dbReference type="OMA" id="VRGNMDY"/>
<keyword evidence="8" id="KW-1185">Reference proteome</keyword>
<dbReference type="GO" id="GO:0031410">
    <property type="term" value="C:cytoplasmic vesicle"/>
    <property type="evidence" value="ECO:0007669"/>
    <property type="project" value="UniProtKB-ARBA"/>
</dbReference>
<dbReference type="GO" id="GO:0005829">
    <property type="term" value="C:cytosol"/>
    <property type="evidence" value="ECO:0007669"/>
    <property type="project" value="GOC"/>
</dbReference>